<comment type="caution">
    <text evidence="4">The sequence shown here is derived from an EMBL/GenBank/DDBJ whole genome shotgun (WGS) entry which is preliminary data.</text>
</comment>
<sequence>MADRIRVGVVGAHAERGWGRGVHLPALAAHEDYEITAVAGTSEESARAAAGVWGARHAFGSAQALMEHDDVDLVTIAVQLPQRDGLVDAAIAAGKHVYSEWPLALDAATAERFRGAAESAGVRHAVGLQSRHHPAIRHLRDLLAQGDLVGEVLSTSLTYSLSTPDTWSQRYAALFDHTKGVNHLAVVGGHSLDMYRSVVGDVAELSATLTTRIGRVTMEETGEHIEVTSPDQIVAAGLLRSGAAVSVHFMTGGPRGDGFRIEVHGRQGRLVLRSTDDSLVGPEFVLTYAAASGEPAREVPLPDTYRPALPGAGSPASNVHQVYTDLARAIRTGERSEPDFGTAVGTHRLLDAIKLAAATGERVTLQQC</sequence>
<accession>A0ABT6SC89</accession>
<dbReference type="SUPFAM" id="SSF51735">
    <property type="entry name" value="NAD(P)-binding Rossmann-fold domains"/>
    <property type="match status" value="1"/>
</dbReference>
<evidence type="ECO:0000259" key="2">
    <source>
        <dbReference type="Pfam" id="PF01408"/>
    </source>
</evidence>
<name>A0ABT6SC89_9ACTN</name>
<evidence type="ECO:0000313" key="4">
    <source>
        <dbReference type="EMBL" id="MDI3405812.1"/>
    </source>
</evidence>
<dbReference type="Pfam" id="PF22685">
    <property type="entry name" value="Gal80p_C-like"/>
    <property type="match status" value="1"/>
</dbReference>
<dbReference type="Proteomes" id="UP001223978">
    <property type="component" value="Unassembled WGS sequence"/>
</dbReference>
<dbReference type="InterPro" id="IPR036291">
    <property type="entry name" value="NAD(P)-bd_dom_sf"/>
</dbReference>
<keyword evidence="5" id="KW-1185">Reference proteome</keyword>
<dbReference type="SUPFAM" id="SSF55347">
    <property type="entry name" value="Glyceraldehyde-3-phosphate dehydrogenase-like, C-terminal domain"/>
    <property type="match status" value="1"/>
</dbReference>
<gene>
    <name evidence="4" type="ORF">QIS96_18565</name>
</gene>
<evidence type="ECO:0000259" key="3">
    <source>
        <dbReference type="Pfam" id="PF22685"/>
    </source>
</evidence>
<dbReference type="PANTHER" id="PTHR43818">
    <property type="entry name" value="BCDNA.GH03377"/>
    <property type="match status" value="1"/>
</dbReference>
<dbReference type="EMBL" id="JASCIQ010000018">
    <property type="protein sequence ID" value="MDI3405812.1"/>
    <property type="molecule type" value="Genomic_DNA"/>
</dbReference>
<dbReference type="Gene3D" id="3.40.50.720">
    <property type="entry name" value="NAD(P)-binding Rossmann-like Domain"/>
    <property type="match status" value="1"/>
</dbReference>
<evidence type="ECO:0000313" key="5">
    <source>
        <dbReference type="Proteomes" id="UP001223978"/>
    </source>
</evidence>
<proteinExistence type="predicted"/>
<evidence type="ECO:0000256" key="1">
    <source>
        <dbReference type="ARBA" id="ARBA00023002"/>
    </source>
</evidence>
<dbReference type="PANTHER" id="PTHR43818:SF11">
    <property type="entry name" value="BCDNA.GH03377"/>
    <property type="match status" value="1"/>
</dbReference>
<dbReference type="Pfam" id="PF01408">
    <property type="entry name" value="GFO_IDH_MocA"/>
    <property type="match status" value="1"/>
</dbReference>
<feature type="domain" description="Gfo/Idh/MocA-like oxidoreductase N-terminal" evidence="2">
    <location>
        <begin position="5"/>
        <end position="127"/>
    </location>
</feature>
<reference evidence="4 5" key="1">
    <citation type="submission" date="2023-05" db="EMBL/GenBank/DDBJ databases">
        <title>Draft genome sequence of Streptomyces sp. B-S-A6 isolated from a cave soil in Thailand.</title>
        <authorList>
            <person name="Chamroensaksri N."/>
            <person name="Muangham S."/>
        </authorList>
    </citation>
    <scope>NUCLEOTIDE SEQUENCE [LARGE SCALE GENOMIC DNA]</scope>
    <source>
        <strain evidence="4 5">B-S-A6</strain>
    </source>
</reference>
<feature type="domain" description="Gal80p-like C-terminal" evidence="3">
    <location>
        <begin position="134"/>
        <end position="273"/>
    </location>
</feature>
<dbReference type="RefSeq" id="WP_282543743.1">
    <property type="nucleotide sequence ID" value="NZ_JASCIQ010000018.1"/>
</dbReference>
<dbReference type="InterPro" id="IPR000683">
    <property type="entry name" value="Gfo/Idh/MocA-like_OxRdtase_N"/>
</dbReference>
<protein>
    <submittedName>
        <fullName evidence="4">Gfo/Idh/MocA family oxidoreductase</fullName>
    </submittedName>
</protein>
<dbReference type="InterPro" id="IPR050463">
    <property type="entry name" value="Gfo/Idh/MocA_oxidrdct_glycsds"/>
</dbReference>
<dbReference type="Gene3D" id="3.30.360.10">
    <property type="entry name" value="Dihydrodipicolinate Reductase, domain 2"/>
    <property type="match status" value="1"/>
</dbReference>
<keyword evidence="1" id="KW-0560">Oxidoreductase</keyword>
<organism evidence="4 5">
    <name type="scientific">Streptomyces cavernicola</name>
    <dbReference type="NCBI Taxonomy" id="3043613"/>
    <lineage>
        <taxon>Bacteria</taxon>
        <taxon>Bacillati</taxon>
        <taxon>Actinomycetota</taxon>
        <taxon>Actinomycetes</taxon>
        <taxon>Kitasatosporales</taxon>
        <taxon>Streptomycetaceae</taxon>
        <taxon>Streptomyces</taxon>
    </lineage>
</organism>
<dbReference type="InterPro" id="IPR055080">
    <property type="entry name" value="Gal80p-like_C"/>
</dbReference>